<protein>
    <recommendedName>
        <fullName evidence="2">Tyr recombinase domain-containing protein</fullName>
    </recommendedName>
</protein>
<dbReference type="GO" id="GO:0003677">
    <property type="term" value="F:DNA binding"/>
    <property type="evidence" value="ECO:0007669"/>
    <property type="project" value="InterPro"/>
</dbReference>
<dbReference type="GO" id="GO:0015074">
    <property type="term" value="P:DNA integration"/>
    <property type="evidence" value="ECO:0007669"/>
    <property type="project" value="InterPro"/>
</dbReference>
<dbReference type="PROSITE" id="PS51898">
    <property type="entry name" value="TYR_RECOMBINASE"/>
    <property type="match status" value="1"/>
</dbReference>
<proteinExistence type="predicted"/>
<dbReference type="EMBL" id="BARU01027284">
    <property type="protein sequence ID" value="GAH72482.1"/>
    <property type="molecule type" value="Genomic_DNA"/>
</dbReference>
<comment type="caution">
    <text evidence="3">The sequence shown here is derived from an EMBL/GenBank/DDBJ whole genome shotgun (WGS) entry which is preliminary data.</text>
</comment>
<dbReference type="GO" id="GO:0006310">
    <property type="term" value="P:DNA recombination"/>
    <property type="evidence" value="ECO:0007669"/>
    <property type="project" value="UniProtKB-KW"/>
</dbReference>
<dbReference type="Gene3D" id="1.10.443.10">
    <property type="entry name" value="Intergrase catalytic core"/>
    <property type="match status" value="1"/>
</dbReference>
<accession>X1HSR1</accession>
<feature type="domain" description="Tyr recombinase" evidence="2">
    <location>
        <begin position="1"/>
        <end position="118"/>
    </location>
</feature>
<feature type="non-terminal residue" evidence="3">
    <location>
        <position position="1"/>
    </location>
</feature>
<organism evidence="3">
    <name type="scientific">marine sediment metagenome</name>
    <dbReference type="NCBI Taxonomy" id="412755"/>
    <lineage>
        <taxon>unclassified sequences</taxon>
        <taxon>metagenomes</taxon>
        <taxon>ecological metagenomes</taxon>
    </lineage>
</organism>
<dbReference type="SUPFAM" id="SSF56349">
    <property type="entry name" value="DNA breaking-rejoining enzymes"/>
    <property type="match status" value="1"/>
</dbReference>
<evidence type="ECO:0000256" key="1">
    <source>
        <dbReference type="ARBA" id="ARBA00023172"/>
    </source>
</evidence>
<dbReference type="Pfam" id="PF00589">
    <property type="entry name" value="Phage_integrase"/>
    <property type="match status" value="1"/>
</dbReference>
<evidence type="ECO:0000313" key="3">
    <source>
        <dbReference type="EMBL" id="GAH72482.1"/>
    </source>
</evidence>
<dbReference type="AlphaFoldDB" id="X1HSR1"/>
<evidence type="ECO:0000259" key="2">
    <source>
        <dbReference type="PROSITE" id="PS51898"/>
    </source>
</evidence>
<dbReference type="InterPro" id="IPR013762">
    <property type="entry name" value="Integrase-like_cat_sf"/>
</dbReference>
<keyword evidence="1" id="KW-0233">DNA recombination</keyword>
<name>X1HSR1_9ZZZZ</name>
<reference evidence="3" key="1">
    <citation type="journal article" date="2014" name="Front. Microbiol.">
        <title>High frequency of phylogenetically diverse reductive dehalogenase-homologous genes in deep subseafloor sedimentary metagenomes.</title>
        <authorList>
            <person name="Kawai M."/>
            <person name="Futagami T."/>
            <person name="Toyoda A."/>
            <person name="Takaki Y."/>
            <person name="Nishi S."/>
            <person name="Hori S."/>
            <person name="Arai W."/>
            <person name="Tsubouchi T."/>
            <person name="Morono Y."/>
            <person name="Uchiyama I."/>
            <person name="Ito T."/>
            <person name="Fujiyama A."/>
            <person name="Inagaki F."/>
            <person name="Takami H."/>
        </authorList>
    </citation>
    <scope>NUCLEOTIDE SEQUENCE</scope>
    <source>
        <strain evidence="3">Expedition CK06-06</strain>
    </source>
</reference>
<sequence length="174" mass="20126">SVPMSPRFEQAVIDYLKVREKPKDRFKDYLFINKIGRYKGEKLLSVSVVRRITKKTALRAGITRTVTPYKTIKPSAITLRLNDKVNPRIVQRIARHKDIKTTLIYDHSDDNDALEYLKHQEHQFDDYNKLSSKAKAQVLLEKLFNGELDNATFNAGIELLRQDNKHKGVPDGYA</sequence>
<gene>
    <name evidence="3" type="ORF">S03H2_43691</name>
</gene>
<dbReference type="InterPro" id="IPR011010">
    <property type="entry name" value="DNA_brk_join_enz"/>
</dbReference>
<dbReference type="InterPro" id="IPR002104">
    <property type="entry name" value="Integrase_catalytic"/>
</dbReference>